<sequence>MQLLCLSLVIVRCQPLRRALCLIHKKSAGCDCRFLWHFVLVLSAIQYCLSLSNEAAMYLVLKIQCYCLIAILSLRGVNVAGSSRFEPFGAFTYRLKVSRQLSIVFRCLMKRQCVCRCKFQCYCLIELSRPCVVSWFIGEGLHIGLVAK</sequence>
<proteinExistence type="predicted"/>
<dbReference type="AlphaFoldDB" id="A0A0H3AGJ7"/>
<evidence type="ECO:0000313" key="2">
    <source>
        <dbReference type="Proteomes" id="UP000000249"/>
    </source>
</evidence>
<dbReference type="AntiFam" id="ANF00278">
    <property type="entry name" value="Spurious ORF motif from attC repeats"/>
</dbReference>
<gene>
    <name evidence="1" type="ordered locus">VC0395_0842</name>
</gene>
<dbReference type="Pfam" id="PF12493">
    <property type="entry name" value="DUF3709"/>
    <property type="match status" value="1"/>
</dbReference>
<reference evidence="1 2" key="1">
    <citation type="submission" date="2007-03" db="EMBL/GenBank/DDBJ databases">
        <authorList>
            <person name="Heidelberg J."/>
        </authorList>
    </citation>
    <scope>NUCLEOTIDE SEQUENCE [LARGE SCALE GENOMIC DNA]</scope>
    <source>
        <strain evidence="2">ATCC 39541 / Classical Ogawa 395 / O395</strain>
    </source>
</reference>
<accession>A0A0H3AGJ7</accession>
<dbReference type="Proteomes" id="UP000000249">
    <property type="component" value="Chromosome 2"/>
</dbReference>
<evidence type="ECO:0000313" key="1">
    <source>
        <dbReference type="EMBL" id="ABQ19048.1"/>
    </source>
</evidence>
<protein>
    <recommendedName>
        <fullName evidence="3">DUF3709 domain-containing protein</fullName>
    </recommendedName>
</protein>
<dbReference type="InterPro" id="IPR022178">
    <property type="entry name" value="DUF3709"/>
</dbReference>
<evidence type="ECO:0008006" key="3">
    <source>
        <dbReference type="Google" id="ProtNLM"/>
    </source>
</evidence>
<name>A0A0H3AGJ7_VIBC3</name>
<dbReference type="EMBL" id="CP000626">
    <property type="protein sequence ID" value="ABQ19048.1"/>
    <property type="molecule type" value="Genomic_DNA"/>
</dbReference>
<dbReference type="KEGG" id="vco:VC0395_0842"/>
<organism evidence="1 2">
    <name type="scientific">Vibrio cholerae serotype O1 (strain ATCC 39541 / Classical Ogawa 395 / O395)</name>
    <dbReference type="NCBI Taxonomy" id="345073"/>
    <lineage>
        <taxon>Bacteria</taxon>
        <taxon>Pseudomonadati</taxon>
        <taxon>Pseudomonadota</taxon>
        <taxon>Gammaproteobacteria</taxon>
        <taxon>Vibrionales</taxon>
        <taxon>Vibrionaceae</taxon>
        <taxon>Vibrio</taxon>
    </lineage>
</organism>